<keyword evidence="3" id="KW-1185">Reference proteome</keyword>
<name>A0ABV2JZH7_9GAMM</name>
<evidence type="ECO:0008006" key="4">
    <source>
        <dbReference type="Google" id="ProtNLM"/>
    </source>
</evidence>
<proteinExistence type="predicted"/>
<dbReference type="Gene3D" id="1.25.40.10">
    <property type="entry name" value="Tetratricopeptide repeat domain"/>
    <property type="match status" value="1"/>
</dbReference>
<evidence type="ECO:0000313" key="3">
    <source>
        <dbReference type="Proteomes" id="UP001549184"/>
    </source>
</evidence>
<dbReference type="SUPFAM" id="SSF81901">
    <property type="entry name" value="HCP-like"/>
    <property type="match status" value="1"/>
</dbReference>
<dbReference type="EMBL" id="JBEPMU010000006">
    <property type="protein sequence ID" value="MET3654237.1"/>
    <property type="molecule type" value="Genomic_DNA"/>
</dbReference>
<gene>
    <name evidence="2" type="ORF">ABIC75_003975</name>
</gene>
<reference evidence="2 3" key="1">
    <citation type="submission" date="2024-06" db="EMBL/GenBank/DDBJ databases">
        <title>Sorghum-associated microbial communities from plants grown in Nebraska, USA.</title>
        <authorList>
            <person name="Schachtman D."/>
        </authorList>
    </citation>
    <scope>NUCLEOTIDE SEQUENCE [LARGE SCALE GENOMIC DNA]</scope>
    <source>
        <strain evidence="2 3">1073</strain>
    </source>
</reference>
<organism evidence="2 3">
    <name type="scientific">Dyella japonica</name>
    <dbReference type="NCBI Taxonomy" id="231455"/>
    <lineage>
        <taxon>Bacteria</taxon>
        <taxon>Pseudomonadati</taxon>
        <taxon>Pseudomonadota</taxon>
        <taxon>Gammaproteobacteria</taxon>
        <taxon>Lysobacterales</taxon>
        <taxon>Rhodanobacteraceae</taxon>
        <taxon>Dyella</taxon>
    </lineage>
</organism>
<comment type="caution">
    <text evidence="2">The sequence shown here is derived from an EMBL/GenBank/DDBJ whole genome shotgun (WGS) entry which is preliminary data.</text>
</comment>
<evidence type="ECO:0000313" key="2">
    <source>
        <dbReference type="EMBL" id="MET3654237.1"/>
    </source>
</evidence>
<dbReference type="Proteomes" id="UP001549184">
    <property type="component" value="Unassembled WGS sequence"/>
</dbReference>
<keyword evidence="1" id="KW-0732">Signal</keyword>
<feature type="signal peptide" evidence="1">
    <location>
        <begin position="1"/>
        <end position="20"/>
    </location>
</feature>
<accession>A0ABV2JZH7</accession>
<sequence>MITCLVFAAPAMAGDMPAQAASVAAAPSDADLARTVCVPSEERILPGDFFYCIAERSYGHGDVAESQRFFKEAASWASKPAQYVLGVMALNGDHQPVDRSLGIAWLALASERPNSSFRQAYEAAFQAATPDEREHAQHLLKTMRSTYGDAVAATRAERRYADGMARFNKAAARGDGISCMAGEQNLGADPNDNAHCMASEKMAMAIDKAAANVFDGWTGHVTVGDLSTVDHH</sequence>
<dbReference type="RefSeq" id="WP_354015600.1">
    <property type="nucleotide sequence ID" value="NZ_JBEPMU010000006.1"/>
</dbReference>
<feature type="chain" id="PRO_5046947251" description="Sel1 repeat family protein" evidence="1">
    <location>
        <begin position="21"/>
        <end position="232"/>
    </location>
</feature>
<evidence type="ECO:0000256" key="1">
    <source>
        <dbReference type="SAM" id="SignalP"/>
    </source>
</evidence>
<dbReference type="InterPro" id="IPR011990">
    <property type="entry name" value="TPR-like_helical_dom_sf"/>
</dbReference>
<protein>
    <recommendedName>
        <fullName evidence="4">Sel1 repeat family protein</fullName>
    </recommendedName>
</protein>